<dbReference type="InterPro" id="IPR036388">
    <property type="entry name" value="WH-like_DNA-bd_sf"/>
</dbReference>
<keyword evidence="2" id="KW-0238">DNA-binding</keyword>
<gene>
    <name evidence="5" type="ORF">CHC_T00002900001</name>
</gene>
<dbReference type="SUPFAM" id="SSF51206">
    <property type="entry name" value="cAMP-binding domain-like"/>
    <property type="match status" value="1"/>
</dbReference>
<keyword evidence="6" id="KW-1185">Reference proteome</keyword>
<evidence type="ECO:0000259" key="4">
    <source>
        <dbReference type="PROSITE" id="PS51063"/>
    </source>
</evidence>
<dbReference type="Proteomes" id="UP000012073">
    <property type="component" value="Unassembled WGS sequence"/>
</dbReference>
<organism evidence="5 6">
    <name type="scientific">Chondrus crispus</name>
    <name type="common">Carrageen Irish moss</name>
    <name type="synonym">Polymorpha crispa</name>
    <dbReference type="NCBI Taxonomy" id="2769"/>
    <lineage>
        <taxon>Eukaryota</taxon>
        <taxon>Rhodophyta</taxon>
        <taxon>Florideophyceae</taxon>
        <taxon>Rhodymeniophycidae</taxon>
        <taxon>Gigartinales</taxon>
        <taxon>Gigartinaceae</taxon>
        <taxon>Chondrus</taxon>
    </lineage>
</organism>
<evidence type="ECO:0000256" key="1">
    <source>
        <dbReference type="ARBA" id="ARBA00023015"/>
    </source>
</evidence>
<dbReference type="PROSITE" id="PS51063">
    <property type="entry name" value="HTH_CRP_2"/>
    <property type="match status" value="1"/>
</dbReference>
<dbReference type="InterPro" id="IPR012318">
    <property type="entry name" value="HTH_CRP"/>
</dbReference>
<dbReference type="Gene3D" id="2.60.120.10">
    <property type="entry name" value="Jelly Rolls"/>
    <property type="match status" value="1"/>
</dbReference>
<sequence>MALDGGPRSASIITVEPTVCAVVSREVLKTHIQRDPDFALDMIMRLIQRARVATESARGLALLDVYGRVRQLLENEATPQSDGSRLIENKLTHQDIADQVGASREMITKVLKELAVGGYISVERRRIRIVKLLPTGW</sequence>
<evidence type="ECO:0000256" key="3">
    <source>
        <dbReference type="ARBA" id="ARBA00023163"/>
    </source>
</evidence>
<proteinExistence type="predicted"/>
<dbReference type="RefSeq" id="XP_005714284.1">
    <property type="nucleotide sequence ID" value="XM_005714227.1"/>
</dbReference>
<dbReference type="AlphaFoldDB" id="R7QAH8"/>
<keyword evidence="3" id="KW-0804">Transcription</keyword>
<keyword evidence="1" id="KW-0805">Transcription regulation</keyword>
<dbReference type="EMBL" id="HG001694">
    <property type="protein sequence ID" value="CDF34465.1"/>
    <property type="molecule type" value="Genomic_DNA"/>
</dbReference>
<dbReference type="KEGG" id="ccp:CHC_T00002900001"/>
<name>R7QAH8_CHOCR</name>
<evidence type="ECO:0000313" key="5">
    <source>
        <dbReference type="EMBL" id="CDF34465.1"/>
    </source>
</evidence>
<reference evidence="6" key="1">
    <citation type="journal article" date="2013" name="Proc. Natl. Acad. Sci. U.S.A.">
        <title>Genome structure and metabolic features in the red seaweed Chondrus crispus shed light on evolution of the Archaeplastida.</title>
        <authorList>
            <person name="Collen J."/>
            <person name="Porcel B."/>
            <person name="Carre W."/>
            <person name="Ball S.G."/>
            <person name="Chaparro C."/>
            <person name="Tonon T."/>
            <person name="Barbeyron T."/>
            <person name="Michel G."/>
            <person name="Noel B."/>
            <person name="Valentin K."/>
            <person name="Elias M."/>
            <person name="Artiguenave F."/>
            <person name="Arun A."/>
            <person name="Aury J.M."/>
            <person name="Barbosa-Neto J.F."/>
            <person name="Bothwell J.H."/>
            <person name="Bouget F.Y."/>
            <person name="Brillet L."/>
            <person name="Cabello-Hurtado F."/>
            <person name="Capella-Gutierrez S."/>
            <person name="Charrier B."/>
            <person name="Cladiere L."/>
            <person name="Cock J.M."/>
            <person name="Coelho S.M."/>
            <person name="Colleoni C."/>
            <person name="Czjzek M."/>
            <person name="Da Silva C."/>
            <person name="Delage L."/>
            <person name="Denoeud F."/>
            <person name="Deschamps P."/>
            <person name="Dittami S.M."/>
            <person name="Gabaldon T."/>
            <person name="Gachon C.M."/>
            <person name="Groisillier A."/>
            <person name="Herve C."/>
            <person name="Jabbari K."/>
            <person name="Katinka M."/>
            <person name="Kloareg B."/>
            <person name="Kowalczyk N."/>
            <person name="Labadie K."/>
            <person name="Leblanc C."/>
            <person name="Lopez P.J."/>
            <person name="McLachlan D.H."/>
            <person name="Meslet-Cladiere L."/>
            <person name="Moustafa A."/>
            <person name="Nehr Z."/>
            <person name="Nyvall Collen P."/>
            <person name="Panaud O."/>
            <person name="Partensky F."/>
            <person name="Poulain J."/>
            <person name="Rensing S.A."/>
            <person name="Rousvoal S."/>
            <person name="Samson G."/>
            <person name="Symeonidi A."/>
            <person name="Weissenbach J."/>
            <person name="Zambounis A."/>
            <person name="Wincker P."/>
            <person name="Boyen C."/>
        </authorList>
    </citation>
    <scope>NUCLEOTIDE SEQUENCE [LARGE SCALE GENOMIC DNA]</scope>
    <source>
        <strain evidence="6">cv. Stackhouse</strain>
    </source>
</reference>
<dbReference type="GO" id="GO:0006355">
    <property type="term" value="P:regulation of DNA-templated transcription"/>
    <property type="evidence" value="ECO:0007669"/>
    <property type="project" value="InterPro"/>
</dbReference>
<evidence type="ECO:0000313" key="6">
    <source>
        <dbReference type="Proteomes" id="UP000012073"/>
    </source>
</evidence>
<dbReference type="InterPro" id="IPR018490">
    <property type="entry name" value="cNMP-bd_dom_sf"/>
</dbReference>
<dbReference type="Pfam" id="PF13545">
    <property type="entry name" value="HTH_Crp_2"/>
    <property type="match status" value="1"/>
</dbReference>
<dbReference type="GO" id="GO:0003677">
    <property type="term" value="F:DNA binding"/>
    <property type="evidence" value="ECO:0007669"/>
    <property type="project" value="UniProtKB-KW"/>
</dbReference>
<dbReference type="SUPFAM" id="SSF46785">
    <property type="entry name" value="Winged helix' DNA-binding domain"/>
    <property type="match status" value="1"/>
</dbReference>
<feature type="domain" description="HTH crp-type" evidence="4">
    <location>
        <begin position="63"/>
        <end position="133"/>
    </location>
</feature>
<dbReference type="GeneID" id="17322020"/>
<dbReference type="InterPro" id="IPR014710">
    <property type="entry name" value="RmlC-like_jellyroll"/>
</dbReference>
<dbReference type="InterPro" id="IPR036390">
    <property type="entry name" value="WH_DNA-bd_sf"/>
</dbReference>
<accession>R7QAH8</accession>
<dbReference type="Gramene" id="CDF34465">
    <property type="protein sequence ID" value="CDF34465"/>
    <property type="gene ID" value="CHC_T00002900001"/>
</dbReference>
<evidence type="ECO:0000256" key="2">
    <source>
        <dbReference type="ARBA" id="ARBA00023125"/>
    </source>
</evidence>
<dbReference type="SMART" id="SM00419">
    <property type="entry name" value="HTH_CRP"/>
    <property type="match status" value="1"/>
</dbReference>
<protein>
    <recommendedName>
        <fullName evidence="4">HTH crp-type domain-containing protein</fullName>
    </recommendedName>
</protein>
<dbReference type="Gene3D" id="1.10.10.10">
    <property type="entry name" value="Winged helix-like DNA-binding domain superfamily/Winged helix DNA-binding domain"/>
    <property type="match status" value="1"/>
</dbReference>